<reference evidence="3" key="1">
    <citation type="journal article" date="2019" name="Int. J. Syst. Evol. Microbiol.">
        <title>The Global Catalogue of Microorganisms (GCM) 10K type strain sequencing project: providing services to taxonomists for standard genome sequencing and annotation.</title>
        <authorList>
            <consortium name="The Broad Institute Genomics Platform"/>
            <consortium name="The Broad Institute Genome Sequencing Center for Infectious Disease"/>
            <person name="Wu L."/>
            <person name="Ma J."/>
        </authorList>
    </citation>
    <scope>NUCLEOTIDE SEQUENCE [LARGE SCALE GENOMIC DNA]</scope>
    <source>
        <strain evidence="3">CCUG 50347</strain>
    </source>
</reference>
<keyword evidence="1" id="KW-1133">Transmembrane helix</keyword>
<evidence type="ECO:0000313" key="3">
    <source>
        <dbReference type="Proteomes" id="UP001595909"/>
    </source>
</evidence>
<evidence type="ECO:0000256" key="1">
    <source>
        <dbReference type="SAM" id="Phobius"/>
    </source>
</evidence>
<dbReference type="InterPro" id="IPR011008">
    <property type="entry name" value="Dimeric_a/b-barrel"/>
</dbReference>
<evidence type="ECO:0000313" key="2">
    <source>
        <dbReference type="EMBL" id="MFC4835247.1"/>
    </source>
</evidence>
<dbReference type="RefSeq" id="WP_274186951.1">
    <property type="nucleotide sequence ID" value="NZ_BAABHN010000048.1"/>
</dbReference>
<protein>
    <recommendedName>
        <fullName evidence="4">DUF4178 domain-containing protein</fullName>
    </recommendedName>
</protein>
<dbReference type="SUPFAM" id="SSF54909">
    <property type="entry name" value="Dimeric alpha+beta barrel"/>
    <property type="match status" value="1"/>
</dbReference>
<evidence type="ECO:0008006" key="4">
    <source>
        <dbReference type="Google" id="ProtNLM"/>
    </source>
</evidence>
<proteinExistence type="predicted"/>
<gene>
    <name evidence="2" type="ORF">ACFPEL_22755</name>
</gene>
<feature type="transmembrane region" description="Helical" evidence="1">
    <location>
        <begin position="130"/>
        <end position="149"/>
    </location>
</feature>
<comment type="caution">
    <text evidence="2">The sequence shown here is derived from an EMBL/GenBank/DDBJ whole genome shotgun (WGS) entry which is preliminary data.</text>
</comment>
<dbReference type="Proteomes" id="UP001595909">
    <property type="component" value="Unassembled WGS sequence"/>
</dbReference>
<dbReference type="EMBL" id="JBHSIM010000048">
    <property type="protein sequence ID" value="MFC4835247.1"/>
    <property type="molecule type" value="Genomic_DNA"/>
</dbReference>
<sequence length="175" mass="19627">MRPRQAARAVGWCALEVVRLLIAGRLRLPRRWVGASVRFADGSSSWIYRETVVDGREAREPCTLVVRFRLRGVRGIGHALFRAESLLNTPMFAGFPGFVAKWWLAADEHGVYRGLYEWDGAERAEQYARALWWILAMVSVPGSIGYTVLEGRHRDDLVSPAPPAGGPWWQPVAVA</sequence>
<name>A0ABV9RQ27_9PSEU</name>
<dbReference type="Gene3D" id="3.30.70.100">
    <property type="match status" value="1"/>
</dbReference>
<keyword evidence="1" id="KW-0472">Membrane</keyword>
<keyword evidence="1" id="KW-0812">Transmembrane</keyword>
<keyword evidence="3" id="KW-1185">Reference proteome</keyword>
<organism evidence="2 3">
    <name type="scientific">Actinomycetospora chibensis</name>
    <dbReference type="NCBI Taxonomy" id="663606"/>
    <lineage>
        <taxon>Bacteria</taxon>
        <taxon>Bacillati</taxon>
        <taxon>Actinomycetota</taxon>
        <taxon>Actinomycetes</taxon>
        <taxon>Pseudonocardiales</taxon>
        <taxon>Pseudonocardiaceae</taxon>
        <taxon>Actinomycetospora</taxon>
    </lineage>
</organism>
<accession>A0ABV9RQ27</accession>